<evidence type="ECO:0000256" key="1">
    <source>
        <dbReference type="ARBA" id="ARBA00004651"/>
    </source>
</evidence>
<feature type="transmembrane region" description="Helical" evidence="6">
    <location>
        <begin position="38"/>
        <end position="61"/>
    </location>
</feature>
<keyword evidence="2" id="KW-1003">Cell membrane</keyword>
<dbReference type="Proteomes" id="UP001595791">
    <property type="component" value="Unassembled WGS sequence"/>
</dbReference>
<dbReference type="Pfam" id="PF01810">
    <property type="entry name" value="LysE"/>
    <property type="match status" value="1"/>
</dbReference>
<evidence type="ECO:0000256" key="2">
    <source>
        <dbReference type="ARBA" id="ARBA00022475"/>
    </source>
</evidence>
<proteinExistence type="predicted"/>
<evidence type="ECO:0000256" key="6">
    <source>
        <dbReference type="SAM" id="Phobius"/>
    </source>
</evidence>
<evidence type="ECO:0000313" key="8">
    <source>
        <dbReference type="Proteomes" id="UP001595791"/>
    </source>
</evidence>
<evidence type="ECO:0000256" key="5">
    <source>
        <dbReference type="ARBA" id="ARBA00023136"/>
    </source>
</evidence>
<sequence>MDIFVTGFLLSLSLCLDIGIVNVAIIDSAIKRGARAGILVGLGSCFGDLLYAALSAAGVAWLLRYGWVQWAIWLGGTTMLLWLAARMTREAWLDASRPETAPPPLDTPPPSDWLLLRRGAMLALASPSSLLWFAAVGAGLIAEATAGQAARVPLFLTGFFVGGFVWSVSIALLAARGGSLLGNRLRRWCHIASALLFLYFAVKVGWNGYVTLWRS</sequence>
<feature type="transmembrane region" description="Helical" evidence="6">
    <location>
        <begin position="154"/>
        <end position="175"/>
    </location>
</feature>
<keyword evidence="3 6" id="KW-0812">Transmembrane</keyword>
<dbReference type="InterPro" id="IPR001123">
    <property type="entry name" value="LeuE-type"/>
</dbReference>
<keyword evidence="5 6" id="KW-0472">Membrane</keyword>
<evidence type="ECO:0000313" key="7">
    <source>
        <dbReference type="EMBL" id="MFC4160879.1"/>
    </source>
</evidence>
<dbReference type="PANTHER" id="PTHR30086">
    <property type="entry name" value="ARGININE EXPORTER PROTEIN ARGO"/>
    <property type="match status" value="1"/>
</dbReference>
<dbReference type="RefSeq" id="WP_378166185.1">
    <property type="nucleotide sequence ID" value="NZ_JBHSBU010000001.1"/>
</dbReference>
<comment type="subcellular location">
    <subcellularLocation>
        <location evidence="1">Cell membrane</location>
        <topology evidence="1">Multi-pass membrane protein</topology>
    </subcellularLocation>
</comment>
<organism evidence="7 8">
    <name type="scientific">Chitinimonas lacunae</name>
    <dbReference type="NCBI Taxonomy" id="1963018"/>
    <lineage>
        <taxon>Bacteria</taxon>
        <taxon>Pseudomonadati</taxon>
        <taxon>Pseudomonadota</taxon>
        <taxon>Betaproteobacteria</taxon>
        <taxon>Neisseriales</taxon>
        <taxon>Chitinibacteraceae</taxon>
        <taxon>Chitinimonas</taxon>
    </lineage>
</organism>
<accession>A0ABV8MS35</accession>
<comment type="caution">
    <text evidence="7">The sequence shown here is derived from an EMBL/GenBank/DDBJ whole genome shotgun (WGS) entry which is preliminary data.</text>
</comment>
<dbReference type="EMBL" id="JBHSBU010000001">
    <property type="protein sequence ID" value="MFC4160879.1"/>
    <property type="molecule type" value="Genomic_DNA"/>
</dbReference>
<feature type="transmembrane region" description="Helical" evidence="6">
    <location>
        <begin position="187"/>
        <end position="206"/>
    </location>
</feature>
<keyword evidence="4 6" id="KW-1133">Transmembrane helix</keyword>
<protein>
    <submittedName>
        <fullName evidence="7">LysE family translocator</fullName>
    </submittedName>
</protein>
<feature type="transmembrane region" description="Helical" evidence="6">
    <location>
        <begin position="120"/>
        <end position="142"/>
    </location>
</feature>
<keyword evidence="8" id="KW-1185">Reference proteome</keyword>
<reference evidence="8" key="1">
    <citation type="journal article" date="2019" name="Int. J. Syst. Evol. Microbiol.">
        <title>The Global Catalogue of Microorganisms (GCM) 10K type strain sequencing project: providing services to taxonomists for standard genome sequencing and annotation.</title>
        <authorList>
            <consortium name="The Broad Institute Genomics Platform"/>
            <consortium name="The Broad Institute Genome Sequencing Center for Infectious Disease"/>
            <person name="Wu L."/>
            <person name="Ma J."/>
        </authorList>
    </citation>
    <scope>NUCLEOTIDE SEQUENCE [LARGE SCALE GENOMIC DNA]</scope>
    <source>
        <strain evidence="8">LMG 29894</strain>
    </source>
</reference>
<feature type="transmembrane region" description="Helical" evidence="6">
    <location>
        <begin position="67"/>
        <end position="85"/>
    </location>
</feature>
<evidence type="ECO:0000256" key="3">
    <source>
        <dbReference type="ARBA" id="ARBA00022692"/>
    </source>
</evidence>
<gene>
    <name evidence="7" type="ORF">ACFOW7_16185</name>
</gene>
<dbReference type="PANTHER" id="PTHR30086:SF20">
    <property type="entry name" value="ARGININE EXPORTER PROTEIN ARGO-RELATED"/>
    <property type="match status" value="1"/>
</dbReference>
<evidence type="ECO:0000256" key="4">
    <source>
        <dbReference type="ARBA" id="ARBA00022989"/>
    </source>
</evidence>
<name>A0ABV8MS35_9NEIS</name>
<feature type="transmembrane region" description="Helical" evidence="6">
    <location>
        <begin position="6"/>
        <end position="26"/>
    </location>
</feature>